<dbReference type="AlphaFoldDB" id="A0A7M1XKR2"/>
<protein>
    <submittedName>
        <fullName evidence="1">Uncharacterized protein</fullName>
    </submittedName>
</protein>
<dbReference type="EMBL" id="CP031517">
    <property type="protein sequence ID" value="QOS39391.1"/>
    <property type="molecule type" value="Genomic_DNA"/>
</dbReference>
<dbReference type="KEGG" id="trc:DYE49_02535"/>
<dbReference type="Proteomes" id="UP000593591">
    <property type="component" value="Chromosome"/>
</dbReference>
<reference evidence="1 2" key="1">
    <citation type="submission" date="2018-08" db="EMBL/GenBank/DDBJ databases">
        <title>The first complete genome of Treponema rectale (CHPAT), a commensal spirochete of the bovine rectum.</title>
        <authorList>
            <person name="Staton G.J."/>
            <person name="Clegg S.R."/>
            <person name="Carter S.D."/>
            <person name="Radford A.D."/>
            <person name="Darby A."/>
            <person name="Hall N."/>
            <person name="Birtles R.J."/>
            <person name="Evans N.J."/>
        </authorList>
    </citation>
    <scope>NUCLEOTIDE SEQUENCE [LARGE SCALE GENOMIC DNA]</scope>
    <source>
        <strain evidence="1 2">CHPA</strain>
    </source>
</reference>
<organism evidence="1 2">
    <name type="scientific">Treponema rectale</name>
    <dbReference type="NCBI Taxonomy" id="744512"/>
    <lineage>
        <taxon>Bacteria</taxon>
        <taxon>Pseudomonadati</taxon>
        <taxon>Spirochaetota</taxon>
        <taxon>Spirochaetia</taxon>
        <taxon>Spirochaetales</taxon>
        <taxon>Treponemataceae</taxon>
        <taxon>Treponema</taxon>
    </lineage>
</organism>
<evidence type="ECO:0000313" key="1">
    <source>
        <dbReference type="EMBL" id="QOS39391.1"/>
    </source>
</evidence>
<sequence>MSVKINRVSTLAKTRKKTSQKVRLHCNGQNQLIIIDQNNNRMVLTQIPSVNDVNKLRQALFETNNRKKKKVFYRSQTQQVLRCKASGKKTCKFAEVKCSGSEPDESTTGGLAFTTYNPTNIIVYSTSSKKKIG</sequence>
<evidence type="ECO:0000313" key="2">
    <source>
        <dbReference type="Proteomes" id="UP000593591"/>
    </source>
</evidence>
<name>A0A7M1XKR2_9SPIR</name>
<accession>A0A7M1XKR2</accession>
<gene>
    <name evidence="1" type="ORF">DYE49_02535</name>
</gene>
<proteinExistence type="predicted"/>